<evidence type="ECO:0000259" key="1">
    <source>
        <dbReference type="Pfam" id="PF00535"/>
    </source>
</evidence>
<comment type="caution">
    <text evidence="2">The sequence shown here is derived from an EMBL/GenBank/DDBJ whole genome shotgun (WGS) entry which is preliminary data.</text>
</comment>
<dbReference type="PANTHER" id="PTHR48090">
    <property type="entry name" value="UNDECAPRENYL-PHOSPHATE 4-DEOXY-4-FORMAMIDO-L-ARABINOSE TRANSFERASE-RELATED"/>
    <property type="match status" value="1"/>
</dbReference>
<dbReference type="CDD" id="cd04179">
    <property type="entry name" value="DPM_DPG-synthase_like"/>
    <property type="match status" value="1"/>
</dbReference>
<protein>
    <submittedName>
        <fullName evidence="2">Glycosyltransferase family 2 protein</fullName>
    </submittedName>
</protein>
<feature type="domain" description="Glycosyltransferase 2-like" evidence="1">
    <location>
        <begin position="7"/>
        <end position="170"/>
    </location>
</feature>
<gene>
    <name evidence="2" type="ORF">H9980_05400</name>
</gene>
<dbReference type="EMBL" id="DXET01000117">
    <property type="protein sequence ID" value="HIX81395.1"/>
    <property type="molecule type" value="Genomic_DNA"/>
</dbReference>
<name>A0A9D1XNY1_9FIRM</name>
<reference evidence="2" key="2">
    <citation type="submission" date="2021-04" db="EMBL/GenBank/DDBJ databases">
        <authorList>
            <person name="Gilroy R."/>
        </authorList>
    </citation>
    <scope>NUCLEOTIDE SEQUENCE</scope>
    <source>
        <strain evidence="2">ChiGjej1B1-14440</strain>
    </source>
</reference>
<evidence type="ECO:0000313" key="2">
    <source>
        <dbReference type="EMBL" id="HIX81395.1"/>
    </source>
</evidence>
<reference evidence="2" key="1">
    <citation type="journal article" date="2021" name="PeerJ">
        <title>Extensive microbial diversity within the chicken gut microbiome revealed by metagenomics and culture.</title>
        <authorList>
            <person name="Gilroy R."/>
            <person name="Ravi A."/>
            <person name="Getino M."/>
            <person name="Pursley I."/>
            <person name="Horton D.L."/>
            <person name="Alikhan N.F."/>
            <person name="Baker D."/>
            <person name="Gharbi K."/>
            <person name="Hall N."/>
            <person name="Watson M."/>
            <person name="Adriaenssens E.M."/>
            <person name="Foster-Nyarko E."/>
            <person name="Jarju S."/>
            <person name="Secka A."/>
            <person name="Antonio M."/>
            <person name="Oren A."/>
            <person name="Chaudhuri R.R."/>
            <person name="La Ragione R."/>
            <person name="Hildebrand F."/>
            <person name="Pallen M.J."/>
        </authorList>
    </citation>
    <scope>NUCLEOTIDE SEQUENCE</scope>
    <source>
        <strain evidence="2">ChiGjej1B1-14440</strain>
    </source>
</reference>
<dbReference type="Pfam" id="PF00535">
    <property type="entry name" value="Glycos_transf_2"/>
    <property type="match status" value="1"/>
</dbReference>
<dbReference type="InterPro" id="IPR050256">
    <property type="entry name" value="Glycosyltransferase_2"/>
</dbReference>
<dbReference type="Gene3D" id="3.90.550.10">
    <property type="entry name" value="Spore Coat Polysaccharide Biosynthesis Protein SpsA, Chain A"/>
    <property type="match status" value="1"/>
</dbReference>
<sequence>MDKKILIIIPAYNEEKSIKSVYDSICDYNKKYKTNYDVIVINDGSTDNTKKVCEDNNIPVINLVHNLGIGGAVQTGYKFARDNNYDYAIQFDGDGQHEVSCIKDILQPIFDNEAEFVVGSRFIDKSSSEFKSSFARRVGIRIISDMIKIVTGKRLYDITSGFRAANRQVILDFALSYPVEYPEPITNTELLKKGVRIKEVPVKMHEREAGISSINSWKNVYFMVNIILSVFVVGIRRWK</sequence>
<proteinExistence type="predicted"/>
<organism evidence="2 3">
    <name type="scientific">Candidatus Erysipelatoclostridium merdavium</name>
    <dbReference type="NCBI Taxonomy" id="2838566"/>
    <lineage>
        <taxon>Bacteria</taxon>
        <taxon>Bacillati</taxon>
        <taxon>Bacillota</taxon>
        <taxon>Erysipelotrichia</taxon>
        <taxon>Erysipelotrichales</taxon>
        <taxon>Erysipelotrichales incertae sedis</taxon>
    </lineage>
</organism>
<dbReference type="Proteomes" id="UP000886724">
    <property type="component" value="Unassembled WGS sequence"/>
</dbReference>
<dbReference type="AlphaFoldDB" id="A0A9D1XNY1"/>
<evidence type="ECO:0000313" key="3">
    <source>
        <dbReference type="Proteomes" id="UP000886724"/>
    </source>
</evidence>
<dbReference type="InterPro" id="IPR029044">
    <property type="entry name" value="Nucleotide-diphossugar_trans"/>
</dbReference>
<dbReference type="InterPro" id="IPR001173">
    <property type="entry name" value="Glyco_trans_2-like"/>
</dbReference>
<dbReference type="SUPFAM" id="SSF53448">
    <property type="entry name" value="Nucleotide-diphospho-sugar transferases"/>
    <property type="match status" value="1"/>
</dbReference>
<accession>A0A9D1XNY1</accession>